<comment type="caution">
    <text evidence="2">The sequence shown here is derived from an EMBL/GenBank/DDBJ whole genome shotgun (WGS) entry which is preliminary data.</text>
</comment>
<evidence type="ECO:0000313" key="2">
    <source>
        <dbReference type="EMBL" id="KMV20597.1"/>
    </source>
</evidence>
<evidence type="ECO:0000259" key="1">
    <source>
        <dbReference type="Pfam" id="PF07463"/>
    </source>
</evidence>
<dbReference type="EMBL" id="LFOD01000001">
    <property type="protein sequence ID" value="KMV20597.1"/>
    <property type="molecule type" value="Genomic_DNA"/>
</dbReference>
<reference evidence="2 3" key="1">
    <citation type="submission" date="2015-06" db="EMBL/GenBank/DDBJ databases">
        <title>Genome sequence of Mycobacterium conceptionense strain MLE.</title>
        <authorList>
            <person name="Greninger A.L."/>
            <person name="Cunningham G."/>
            <person name="Chiu C.Y."/>
            <person name="Miller S."/>
        </authorList>
    </citation>
    <scope>NUCLEOTIDE SEQUENCE [LARGE SCALE GENOMIC DNA]</scope>
    <source>
        <strain evidence="2 3">MLE</strain>
    </source>
</reference>
<feature type="domain" description="NUMOD4" evidence="1">
    <location>
        <begin position="3"/>
        <end position="49"/>
    </location>
</feature>
<dbReference type="AlphaFoldDB" id="A0A0J8UI66"/>
<name>A0A0J8UI66_9MYCO</name>
<dbReference type="Proteomes" id="UP000037594">
    <property type="component" value="Unassembled WGS sequence"/>
</dbReference>
<dbReference type="GO" id="GO:0016788">
    <property type="term" value="F:hydrolase activity, acting on ester bonds"/>
    <property type="evidence" value="ECO:0007669"/>
    <property type="project" value="InterPro"/>
</dbReference>
<gene>
    <name evidence="2" type="ORF">ACT17_02815</name>
</gene>
<organism evidence="2 3">
    <name type="scientific">Mycolicibacterium conceptionense</name>
    <dbReference type="NCBI Taxonomy" id="451644"/>
    <lineage>
        <taxon>Bacteria</taxon>
        <taxon>Bacillati</taxon>
        <taxon>Actinomycetota</taxon>
        <taxon>Actinomycetes</taxon>
        <taxon>Mycobacteriales</taxon>
        <taxon>Mycobacteriaceae</taxon>
        <taxon>Mycolicibacterium</taxon>
    </lineage>
</organism>
<dbReference type="Pfam" id="PF07463">
    <property type="entry name" value="NUMOD4"/>
    <property type="match status" value="1"/>
</dbReference>
<proteinExistence type="predicted"/>
<evidence type="ECO:0000313" key="3">
    <source>
        <dbReference type="Proteomes" id="UP000037594"/>
    </source>
</evidence>
<dbReference type="InterPro" id="IPR010902">
    <property type="entry name" value="NUMOD4"/>
</dbReference>
<dbReference type="PATRIC" id="fig|451644.5.peg.568"/>
<accession>A0A0J8UI66</accession>
<dbReference type="RefSeq" id="WP_019343860.1">
    <property type="nucleotide sequence ID" value="NZ_AGSZ01000090.1"/>
</dbReference>
<protein>
    <recommendedName>
        <fullName evidence="1">NUMOD4 domain-containing protein</fullName>
    </recommendedName>
</protein>
<sequence>MSELWRPIDGWVGFYEVSPRGRVRSVARVIVDRNGHRRRVPGRVLKLSDGPSQHCTLARSGVRQTFYPRAIGALSNTKGNR</sequence>